<feature type="compositionally biased region" description="Low complexity" evidence="4">
    <location>
        <begin position="103"/>
        <end position="113"/>
    </location>
</feature>
<dbReference type="Proteomes" id="UP000832011">
    <property type="component" value="Chromosome"/>
</dbReference>
<feature type="region of interest" description="Disordered" evidence="4">
    <location>
        <begin position="103"/>
        <end position="122"/>
    </location>
</feature>
<accession>A0ABY4DZ32</accession>
<keyword evidence="2" id="KW-0812">Transmembrane</keyword>
<keyword evidence="2" id="KW-0564">Palmitate</keyword>
<evidence type="ECO:0000256" key="1">
    <source>
        <dbReference type="ARBA" id="ARBA00007613"/>
    </source>
</evidence>
<dbReference type="InterPro" id="IPR003423">
    <property type="entry name" value="OMP_efflux"/>
</dbReference>
<dbReference type="RefSeq" id="WP_058357518.1">
    <property type="nucleotide sequence ID" value="NZ_CABKVG010000010.1"/>
</dbReference>
<dbReference type="Pfam" id="PF02321">
    <property type="entry name" value="OEP"/>
    <property type="match status" value="2"/>
</dbReference>
<name>A0ABY4DZ32_9NEIS</name>
<keyword evidence="2" id="KW-0472">Membrane</keyword>
<gene>
    <name evidence="5" type="ORF">LVJ82_15210</name>
</gene>
<dbReference type="PANTHER" id="PTHR30203:SF32">
    <property type="entry name" value="CATION EFFLUX SYSTEM PROTEIN CUSC"/>
    <property type="match status" value="1"/>
</dbReference>
<comment type="similarity">
    <text evidence="1 2">Belongs to the outer membrane factor (OMF) (TC 1.B.17) family.</text>
</comment>
<keyword evidence="6" id="KW-1185">Reference proteome</keyword>
<feature type="signal peptide" evidence="2">
    <location>
        <begin position="1"/>
        <end position="28"/>
    </location>
</feature>
<evidence type="ECO:0000313" key="5">
    <source>
        <dbReference type="EMBL" id="UOO88792.1"/>
    </source>
</evidence>
<keyword evidence="2" id="KW-1134">Transmembrane beta strand</keyword>
<dbReference type="EMBL" id="CP091511">
    <property type="protein sequence ID" value="UOO88792.1"/>
    <property type="molecule type" value="Genomic_DNA"/>
</dbReference>
<reference evidence="5 6" key="1">
    <citation type="journal article" date="2022" name="Res Sq">
        <title>Evolution of multicellular longitudinally dividing oral cavity symbionts (Neisseriaceae).</title>
        <authorList>
            <person name="Nyongesa S."/>
            <person name="Weber P."/>
            <person name="Bernet E."/>
            <person name="Pullido F."/>
            <person name="Nieckarz M."/>
            <person name="Delaby M."/>
            <person name="Nieves C."/>
            <person name="Viehboeck T."/>
            <person name="Krause N."/>
            <person name="Rivera-Millot A."/>
            <person name="Nakamura A."/>
            <person name="Vischer N."/>
            <person name="VanNieuwenhze M."/>
            <person name="Brun Y."/>
            <person name="Cava F."/>
            <person name="Bulgheresi S."/>
            <person name="Veyrier F."/>
        </authorList>
    </citation>
    <scope>NUCLEOTIDE SEQUENCE [LARGE SCALE GENOMIC DNA]</scope>
    <source>
        <strain evidence="5 6">SN4</strain>
    </source>
</reference>
<dbReference type="Gene3D" id="2.20.200.10">
    <property type="entry name" value="Outer membrane efflux proteins (OEP)"/>
    <property type="match status" value="1"/>
</dbReference>
<dbReference type="NCBIfam" id="TIGR01845">
    <property type="entry name" value="outer_NodT"/>
    <property type="match status" value="1"/>
</dbReference>
<evidence type="ECO:0000256" key="4">
    <source>
        <dbReference type="SAM" id="MobiDB-lite"/>
    </source>
</evidence>
<dbReference type="Gene3D" id="1.20.1600.10">
    <property type="entry name" value="Outer membrane efflux proteins (OEP)"/>
    <property type="match status" value="1"/>
</dbReference>
<feature type="chain" id="PRO_5044961393" evidence="2">
    <location>
        <begin position="29"/>
        <end position="463"/>
    </location>
</feature>
<dbReference type="PANTHER" id="PTHR30203">
    <property type="entry name" value="OUTER MEMBRANE CATION EFFLUX PROTEIN"/>
    <property type="match status" value="1"/>
</dbReference>
<evidence type="ECO:0000313" key="6">
    <source>
        <dbReference type="Proteomes" id="UP000832011"/>
    </source>
</evidence>
<dbReference type="PROSITE" id="PS51257">
    <property type="entry name" value="PROKAR_LIPOPROTEIN"/>
    <property type="match status" value="1"/>
</dbReference>
<protein>
    <submittedName>
        <fullName evidence="5">TolC family protein</fullName>
    </submittedName>
</protein>
<dbReference type="InterPro" id="IPR010131">
    <property type="entry name" value="MdtP/NodT-like"/>
</dbReference>
<comment type="subcellular location">
    <subcellularLocation>
        <location evidence="2">Cell membrane</location>
        <topology evidence="2">Lipid-anchor</topology>
    </subcellularLocation>
</comment>
<proteinExistence type="inferred from homology"/>
<keyword evidence="2" id="KW-0449">Lipoprotein</keyword>
<organism evidence="5 6">
    <name type="scientific">Vitreoscilla massiliensis</name>
    <dbReference type="NCBI Taxonomy" id="1689272"/>
    <lineage>
        <taxon>Bacteria</taxon>
        <taxon>Pseudomonadati</taxon>
        <taxon>Pseudomonadota</taxon>
        <taxon>Betaproteobacteria</taxon>
        <taxon>Neisseriales</taxon>
        <taxon>Neisseriaceae</taxon>
        <taxon>Vitreoscilla</taxon>
    </lineage>
</organism>
<sequence length="463" mass="50876">MQKHPYSRLQAACVAAVLSLGLAACQTAQMPEPTRVEQALAWDENVAEQYSVDDAWWQQYHDAQLNQLVATALTNNIDLQKAALTAEQALYSARAAGTDLVPSLSGSLSGSTSKNIKDGGNSSRSYGGQLGLSYEVDLWQRLRDSADAKAWAYRASEQDIATAKLSLINATVNAYFELVYLQAAIDNANSNIRSYQELLRISDAKYRHGKVASIEPAQAKQALASTEATLIDLQSQRQSAEQTLRNLLNLKPNQSLGLSLPKLSGLQPLGVNTNVPLSVLANRPDLRAAEYTLRSSFKDWSAVRKSVYPSVSLGASLSSSSKDFSKALNVPFLGGNVGISLPFLNWNELKWNIKSSEAQYQAQLLTFEQSINSALNEVDGLYYSYRQSLANEQTLASKLAAEAKIKQYYAVRYKHGAAEFKDYISAQTSYDSAYLAWLNGRYARLQAENKVYQAMAGRYRAAS</sequence>
<keyword evidence="2" id="KW-0732">Signal</keyword>
<dbReference type="SUPFAM" id="SSF56954">
    <property type="entry name" value="Outer membrane efflux proteins (OEP)"/>
    <property type="match status" value="1"/>
</dbReference>
<evidence type="ECO:0000256" key="3">
    <source>
        <dbReference type="SAM" id="Coils"/>
    </source>
</evidence>
<keyword evidence="3" id="KW-0175">Coiled coil</keyword>
<feature type="coiled-coil region" evidence="3">
    <location>
        <begin position="223"/>
        <end position="250"/>
    </location>
</feature>
<evidence type="ECO:0000256" key="2">
    <source>
        <dbReference type="RuleBase" id="RU362097"/>
    </source>
</evidence>